<dbReference type="InterPro" id="IPR000232">
    <property type="entry name" value="HSF_DNA-bd"/>
</dbReference>
<dbReference type="GO" id="GO:0043565">
    <property type="term" value="F:sequence-specific DNA binding"/>
    <property type="evidence" value="ECO:0007669"/>
    <property type="project" value="InterPro"/>
</dbReference>
<dbReference type="PANTHER" id="PTHR10015:SF427">
    <property type="entry name" value="HEAT SHOCK FACTOR PROTEIN"/>
    <property type="match status" value="1"/>
</dbReference>
<evidence type="ECO:0000256" key="2">
    <source>
        <dbReference type="ARBA" id="ARBA00023125"/>
    </source>
</evidence>
<dbReference type="EMBL" id="CAKKNE010000003">
    <property type="protein sequence ID" value="CAH0371538.1"/>
    <property type="molecule type" value="Genomic_DNA"/>
</dbReference>
<dbReference type="EMBL" id="HBIW01022006">
    <property type="protein sequence ID" value="CAE0703549.1"/>
    <property type="molecule type" value="Transcribed_RNA"/>
</dbReference>
<organism evidence="7">
    <name type="scientific">Pelagomonas calceolata</name>
    <dbReference type="NCBI Taxonomy" id="35677"/>
    <lineage>
        <taxon>Eukaryota</taxon>
        <taxon>Sar</taxon>
        <taxon>Stramenopiles</taxon>
        <taxon>Ochrophyta</taxon>
        <taxon>Pelagophyceae</taxon>
        <taxon>Pelagomonadales</taxon>
        <taxon>Pelagomonadaceae</taxon>
        <taxon>Pelagomonas</taxon>
    </lineage>
</organism>
<evidence type="ECO:0000256" key="3">
    <source>
        <dbReference type="ARBA" id="ARBA00023242"/>
    </source>
</evidence>
<feature type="coiled-coil region" evidence="5">
    <location>
        <begin position="130"/>
        <end position="157"/>
    </location>
</feature>
<gene>
    <name evidence="7" type="ORF">PCAL00307_LOCUS18996</name>
    <name evidence="8" type="ORF">PECAL_3P14870</name>
</gene>
<proteinExistence type="inferred from homology"/>
<protein>
    <recommendedName>
        <fullName evidence="6">HSF-type DNA-binding domain-containing protein</fullName>
    </recommendedName>
</protein>
<evidence type="ECO:0000313" key="7">
    <source>
        <dbReference type="EMBL" id="CAE0703549.1"/>
    </source>
</evidence>
<dbReference type="OrthoDB" id="99239at2759"/>
<dbReference type="Proteomes" id="UP000789595">
    <property type="component" value="Unassembled WGS sequence"/>
</dbReference>
<name>A0A7S4EBW5_9STRA</name>
<accession>A0A7S4EBW5</accession>
<dbReference type="SMART" id="SM00415">
    <property type="entry name" value="HSF"/>
    <property type="match status" value="1"/>
</dbReference>
<keyword evidence="5" id="KW-0175">Coiled coil</keyword>
<dbReference type="SUPFAM" id="SSF46785">
    <property type="entry name" value="Winged helix' DNA-binding domain"/>
    <property type="match status" value="1"/>
</dbReference>
<dbReference type="Gene3D" id="1.10.10.10">
    <property type="entry name" value="Winged helix-like DNA-binding domain superfamily/Winged helix DNA-binding domain"/>
    <property type="match status" value="1"/>
</dbReference>
<evidence type="ECO:0000313" key="9">
    <source>
        <dbReference type="Proteomes" id="UP000789595"/>
    </source>
</evidence>
<dbReference type="InterPro" id="IPR036390">
    <property type="entry name" value="WH_DNA-bd_sf"/>
</dbReference>
<dbReference type="Pfam" id="PF00447">
    <property type="entry name" value="HSF_DNA-bind"/>
    <property type="match status" value="1"/>
</dbReference>
<reference evidence="7" key="1">
    <citation type="submission" date="2021-01" db="EMBL/GenBank/DDBJ databases">
        <authorList>
            <person name="Corre E."/>
            <person name="Pelletier E."/>
            <person name="Niang G."/>
            <person name="Scheremetjew M."/>
            <person name="Finn R."/>
            <person name="Kale V."/>
            <person name="Holt S."/>
            <person name="Cochrane G."/>
            <person name="Meng A."/>
            <person name="Brown T."/>
            <person name="Cohen L."/>
        </authorList>
    </citation>
    <scope>NUCLEOTIDE SEQUENCE</scope>
    <source>
        <strain evidence="7">CCMP1756</strain>
    </source>
</reference>
<sequence>MEEVDAAAPVAPFVQQLYKLVHEGLHITWAADGAALVIPDPTKFAADRCPVYFKHSNWTSFARMLNMYEFRRRKSADGSAVFAHPHFTRDGARLARVVRKKRASSSSWEDVDAVGKSLAAEDVARAAASGVDWRHRCRELRRRVEQLEAENARLRDEPAVVPRQREPPDRTTFCDDLFSPKRRRSGGCF</sequence>
<keyword evidence="9" id="KW-1185">Reference proteome</keyword>
<comment type="subcellular location">
    <subcellularLocation>
        <location evidence="1">Nucleus</location>
    </subcellularLocation>
</comment>
<evidence type="ECO:0000256" key="1">
    <source>
        <dbReference type="ARBA" id="ARBA00004123"/>
    </source>
</evidence>
<evidence type="ECO:0000259" key="6">
    <source>
        <dbReference type="SMART" id="SM00415"/>
    </source>
</evidence>
<feature type="domain" description="HSF-type DNA-binding" evidence="6">
    <location>
        <begin position="9"/>
        <end position="101"/>
    </location>
</feature>
<evidence type="ECO:0000256" key="5">
    <source>
        <dbReference type="SAM" id="Coils"/>
    </source>
</evidence>
<dbReference type="InterPro" id="IPR036388">
    <property type="entry name" value="WH-like_DNA-bd_sf"/>
</dbReference>
<evidence type="ECO:0000256" key="4">
    <source>
        <dbReference type="RuleBase" id="RU004020"/>
    </source>
</evidence>
<dbReference type="AlphaFoldDB" id="A0A7S4EBW5"/>
<evidence type="ECO:0000313" key="8">
    <source>
        <dbReference type="EMBL" id="CAH0371538.1"/>
    </source>
</evidence>
<dbReference type="GO" id="GO:0003700">
    <property type="term" value="F:DNA-binding transcription factor activity"/>
    <property type="evidence" value="ECO:0007669"/>
    <property type="project" value="InterPro"/>
</dbReference>
<keyword evidence="2" id="KW-0238">DNA-binding</keyword>
<dbReference type="PANTHER" id="PTHR10015">
    <property type="entry name" value="HEAT SHOCK TRANSCRIPTION FACTOR"/>
    <property type="match status" value="1"/>
</dbReference>
<comment type="similarity">
    <text evidence="4">Belongs to the HSF family.</text>
</comment>
<dbReference type="GO" id="GO:0005634">
    <property type="term" value="C:nucleus"/>
    <property type="evidence" value="ECO:0007669"/>
    <property type="project" value="UniProtKB-SubCell"/>
</dbReference>
<keyword evidence="3" id="KW-0539">Nucleus</keyword>
<reference evidence="8" key="2">
    <citation type="submission" date="2021-11" db="EMBL/GenBank/DDBJ databases">
        <authorList>
            <consortium name="Genoscope - CEA"/>
            <person name="William W."/>
        </authorList>
    </citation>
    <scope>NUCLEOTIDE SEQUENCE</scope>
</reference>